<reference evidence="2 3" key="1">
    <citation type="journal article" date="2019" name="Sci. Rep.">
        <title>Orb-weaving spider Araneus ventricosus genome elucidates the spidroin gene catalogue.</title>
        <authorList>
            <person name="Kono N."/>
            <person name="Nakamura H."/>
            <person name="Ohtoshi R."/>
            <person name="Moran D.A.P."/>
            <person name="Shinohara A."/>
            <person name="Yoshida Y."/>
            <person name="Fujiwara M."/>
            <person name="Mori M."/>
            <person name="Tomita M."/>
            <person name="Arakawa K."/>
        </authorList>
    </citation>
    <scope>NUCLEOTIDE SEQUENCE [LARGE SCALE GENOMIC DNA]</scope>
</reference>
<dbReference type="OrthoDB" id="6437574at2759"/>
<dbReference type="PANTHER" id="PTHR46880">
    <property type="entry name" value="RAS-ASSOCIATING DOMAIN-CONTAINING PROTEIN"/>
    <property type="match status" value="1"/>
</dbReference>
<evidence type="ECO:0000313" key="3">
    <source>
        <dbReference type="Proteomes" id="UP000499080"/>
    </source>
</evidence>
<comment type="caution">
    <text evidence="2">The sequence shown here is derived from an EMBL/GenBank/DDBJ whole genome shotgun (WGS) entry which is preliminary data.</text>
</comment>
<sequence length="113" mass="12957">MLLDSSGSCPDFADISKVAFKLRSVLPQTFKVIRLVLTSPLSSASCERSFSAMKLVLNDLRTNMDDERLNSLMLLFSSKNIVDRLDIRDVIKKWIGCVRRYEMRQMMFSALKC</sequence>
<accession>A0A4Y2JY95</accession>
<dbReference type="PANTHER" id="PTHR46880:SF5">
    <property type="entry name" value="DUF4371 DOMAIN-CONTAINING PROTEIN"/>
    <property type="match status" value="1"/>
</dbReference>
<dbReference type="Proteomes" id="UP000499080">
    <property type="component" value="Unassembled WGS sequence"/>
</dbReference>
<name>A0A4Y2JY95_ARAVE</name>
<feature type="domain" description="HAT C-terminal dimerisation" evidence="1">
    <location>
        <begin position="24"/>
        <end position="75"/>
    </location>
</feature>
<proteinExistence type="predicted"/>
<keyword evidence="3" id="KW-1185">Reference proteome</keyword>
<protein>
    <recommendedName>
        <fullName evidence="1">HAT C-terminal dimerisation domain-containing protein</fullName>
    </recommendedName>
</protein>
<dbReference type="EMBL" id="BGPR01003977">
    <property type="protein sequence ID" value="GBM94509.1"/>
    <property type="molecule type" value="Genomic_DNA"/>
</dbReference>
<dbReference type="AlphaFoldDB" id="A0A4Y2JY95"/>
<organism evidence="2 3">
    <name type="scientific">Araneus ventricosus</name>
    <name type="common">Orbweaver spider</name>
    <name type="synonym">Epeira ventricosa</name>
    <dbReference type="NCBI Taxonomy" id="182803"/>
    <lineage>
        <taxon>Eukaryota</taxon>
        <taxon>Metazoa</taxon>
        <taxon>Ecdysozoa</taxon>
        <taxon>Arthropoda</taxon>
        <taxon>Chelicerata</taxon>
        <taxon>Arachnida</taxon>
        <taxon>Araneae</taxon>
        <taxon>Araneomorphae</taxon>
        <taxon>Entelegynae</taxon>
        <taxon>Araneoidea</taxon>
        <taxon>Araneidae</taxon>
        <taxon>Araneus</taxon>
    </lineage>
</organism>
<dbReference type="InterPro" id="IPR008906">
    <property type="entry name" value="HATC_C_dom"/>
</dbReference>
<dbReference type="Pfam" id="PF05699">
    <property type="entry name" value="Dimer_Tnp_hAT"/>
    <property type="match status" value="1"/>
</dbReference>
<gene>
    <name evidence="2" type="ORF">AVEN_192996_1</name>
</gene>
<dbReference type="InterPro" id="IPR012337">
    <property type="entry name" value="RNaseH-like_sf"/>
</dbReference>
<dbReference type="SUPFAM" id="SSF53098">
    <property type="entry name" value="Ribonuclease H-like"/>
    <property type="match status" value="1"/>
</dbReference>
<dbReference type="GO" id="GO:0046983">
    <property type="term" value="F:protein dimerization activity"/>
    <property type="evidence" value="ECO:0007669"/>
    <property type="project" value="InterPro"/>
</dbReference>
<evidence type="ECO:0000313" key="2">
    <source>
        <dbReference type="EMBL" id="GBM94509.1"/>
    </source>
</evidence>
<evidence type="ECO:0000259" key="1">
    <source>
        <dbReference type="Pfam" id="PF05699"/>
    </source>
</evidence>